<feature type="compositionally biased region" description="Low complexity" evidence="1">
    <location>
        <begin position="39"/>
        <end position="48"/>
    </location>
</feature>
<proteinExistence type="predicted"/>
<feature type="transmembrane region" description="Helical" evidence="2">
    <location>
        <begin position="150"/>
        <end position="173"/>
    </location>
</feature>
<feature type="region of interest" description="Disordered" evidence="1">
    <location>
        <begin position="1"/>
        <end position="143"/>
    </location>
</feature>
<evidence type="ECO:0000256" key="2">
    <source>
        <dbReference type="SAM" id="Phobius"/>
    </source>
</evidence>
<evidence type="ECO:0000313" key="3">
    <source>
        <dbReference type="EMBL" id="RKT77152.1"/>
    </source>
</evidence>
<keyword evidence="2" id="KW-1133">Transmembrane helix</keyword>
<gene>
    <name evidence="3" type="ORF">DFJ68_0568</name>
</gene>
<dbReference type="RefSeq" id="WP_121030844.1">
    <property type="nucleotide sequence ID" value="NZ_RBXT01000001.1"/>
</dbReference>
<keyword evidence="2" id="KW-0472">Membrane</keyword>
<evidence type="ECO:0000313" key="4">
    <source>
        <dbReference type="Proteomes" id="UP000278440"/>
    </source>
</evidence>
<accession>A0A495XTA5</accession>
<feature type="compositionally biased region" description="Low complexity" evidence="1">
    <location>
        <begin position="76"/>
        <end position="104"/>
    </location>
</feature>
<keyword evidence="2" id="KW-0812">Transmembrane</keyword>
<keyword evidence="4" id="KW-1185">Reference proteome</keyword>
<dbReference type="Gene3D" id="2.60.40.2880">
    <property type="entry name" value="MmpS1-5, C-terminal soluble domain"/>
    <property type="match status" value="1"/>
</dbReference>
<dbReference type="InterPro" id="IPR038468">
    <property type="entry name" value="MmpS_C"/>
</dbReference>
<feature type="region of interest" description="Disordered" evidence="1">
    <location>
        <begin position="174"/>
        <end position="204"/>
    </location>
</feature>
<protein>
    <submittedName>
        <fullName evidence="3">Uncharacterized protein</fullName>
    </submittedName>
</protein>
<dbReference type="AlphaFoldDB" id="A0A495XTA5"/>
<feature type="compositionally biased region" description="Pro residues" evidence="1">
    <location>
        <begin position="1"/>
        <end position="12"/>
    </location>
</feature>
<dbReference type="Proteomes" id="UP000278440">
    <property type="component" value="Unassembled WGS sequence"/>
</dbReference>
<dbReference type="OrthoDB" id="9947285at2"/>
<sequence length="310" mass="31413">MSDIPPFRPDPLAPGYEPADVPDPTDDDHVSFPEEAGDIGDTGTTGTPGVPPAPQAAGPSWSPSWTPAGPQPSPQSAPQAAPQSAPQSAPQGPPSGGTTSPWGAGDQGGYRYEPQTGGVTGPDGRPVGPPRPGWAPPTAPSGCRPSGGKMIALVLAVLLIPVVVFAAVTGVLVSRSGDDDGPSGSRTRPSVVPNTSLPVTPTPVPRLSANVSSVRFEIQGAGRVADVRLYNGADGGSQTLEKQTLPYAVSLPVDNTRSRYLSVSASDYEGDGTMTCSAWAGDVLVAYAVGTTRVSCDVTSTALPTSRSNP</sequence>
<evidence type="ECO:0000256" key="1">
    <source>
        <dbReference type="SAM" id="MobiDB-lite"/>
    </source>
</evidence>
<name>A0A495XTA5_9MICO</name>
<organism evidence="3 4">
    <name type="scientific">Terracoccus luteus</name>
    <dbReference type="NCBI Taxonomy" id="53356"/>
    <lineage>
        <taxon>Bacteria</taxon>
        <taxon>Bacillati</taxon>
        <taxon>Actinomycetota</taxon>
        <taxon>Actinomycetes</taxon>
        <taxon>Micrococcales</taxon>
        <taxon>Intrasporangiaceae</taxon>
        <taxon>Terracoccus</taxon>
    </lineage>
</organism>
<feature type="compositionally biased region" description="Pro residues" evidence="1">
    <location>
        <begin position="127"/>
        <end position="139"/>
    </location>
</feature>
<reference evidence="3 4" key="1">
    <citation type="submission" date="2018-10" db="EMBL/GenBank/DDBJ databases">
        <title>Sequencing the genomes of 1000 actinobacteria strains.</title>
        <authorList>
            <person name="Klenk H.-P."/>
        </authorList>
    </citation>
    <scope>NUCLEOTIDE SEQUENCE [LARGE SCALE GENOMIC DNA]</scope>
    <source>
        <strain evidence="3 4">DSM 44267</strain>
    </source>
</reference>
<comment type="caution">
    <text evidence="3">The sequence shown here is derived from an EMBL/GenBank/DDBJ whole genome shotgun (WGS) entry which is preliminary data.</text>
</comment>
<dbReference type="EMBL" id="RBXT01000001">
    <property type="protein sequence ID" value="RKT77152.1"/>
    <property type="molecule type" value="Genomic_DNA"/>
</dbReference>